<dbReference type="InterPro" id="IPR016197">
    <property type="entry name" value="Chromo-like_dom_sf"/>
</dbReference>
<feature type="region of interest" description="Disordered" evidence="1">
    <location>
        <begin position="19"/>
        <end position="96"/>
    </location>
</feature>
<accession>A0A915DFD3</accession>
<evidence type="ECO:0000256" key="1">
    <source>
        <dbReference type="SAM" id="MobiDB-lite"/>
    </source>
</evidence>
<feature type="compositionally biased region" description="Basic and acidic residues" evidence="1">
    <location>
        <begin position="19"/>
        <end position="53"/>
    </location>
</feature>
<reference evidence="3" key="1">
    <citation type="submission" date="2022-11" db="UniProtKB">
        <authorList>
            <consortium name="WormBaseParasite"/>
        </authorList>
    </citation>
    <scope>IDENTIFICATION</scope>
</reference>
<proteinExistence type="predicted"/>
<sequence length="155" mass="17294">MGACRQLSMSRLIERFEKEYKETKTNTPKYREAGQDKTDRDETKENVVKEVAKKLSKSVASSSDSDSDENKDKSMGIGFKDDSSLPEPAPGKSYEVQNGKAVSAVLGVKKSDKSAGLVALVRYSDNNYELVPTSVLCEFAPKEIVSFYESRLRFF</sequence>
<evidence type="ECO:0000313" key="2">
    <source>
        <dbReference type="Proteomes" id="UP000887574"/>
    </source>
</evidence>
<dbReference type="Gene3D" id="2.40.50.40">
    <property type="match status" value="1"/>
</dbReference>
<dbReference type="WBParaSite" id="jg19328">
    <property type="protein sequence ID" value="jg19328"/>
    <property type="gene ID" value="jg19328"/>
</dbReference>
<protein>
    <submittedName>
        <fullName evidence="3">Chromo shadow domain-containing protein</fullName>
    </submittedName>
</protein>
<evidence type="ECO:0000313" key="3">
    <source>
        <dbReference type="WBParaSite" id="jg19328"/>
    </source>
</evidence>
<name>A0A915DFD3_9BILA</name>
<feature type="compositionally biased region" description="Basic and acidic residues" evidence="1">
    <location>
        <begin position="68"/>
        <end position="83"/>
    </location>
</feature>
<dbReference type="Proteomes" id="UP000887574">
    <property type="component" value="Unplaced"/>
</dbReference>
<organism evidence="2 3">
    <name type="scientific">Ditylenchus dipsaci</name>
    <dbReference type="NCBI Taxonomy" id="166011"/>
    <lineage>
        <taxon>Eukaryota</taxon>
        <taxon>Metazoa</taxon>
        <taxon>Ecdysozoa</taxon>
        <taxon>Nematoda</taxon>
        <taxon>Chromadorea</taxon>
        <taxon>Rhabditida</taxon>
        <taxon>Tylenchina</taxon>
        <taxon>Tylenchomorpha</taxon>
        <taxon>Sphaerularioidea</taxon>
        <taxon>Anguinidae</taxon>
        <taxon>Anguininae</taxon>
        <taxon>Ditylenchus</taxon>
    </lineage>
</organism>
<dbReference type="AlphaFoldDB" id="A0A915DFD3"/>
<dbReference type="SUPFAM" id="SSF54160">
    <property type="entry name" value="Chromo domain-like"/>
    <property type="match status" value="1"/>
</dbReference>
<keyword evidence="2" id="KW-1185">Reference proteome</keyword>